<dbReference type="AlphaFoldDB" id="L8WGA5"/>
<comment type="caution">
    <text evidence="1">The sequence shown here is derived from an EMBL/GenBank/DDBJ whole genome shotgun (WGS) entry which is preliminary data.</text>
</comment>
<accession>L8WGA5</accession>
<dbReference type="HOGENOM" id="CLU_3143997_0_0_1"/>
<evidence type="ECO:0000313" key="2">
    <source>
        <dbReference type="Proteomes" id="UP000011668"/>
    </source>
</evidence>
<organism evidence="1 2">
    <name type="scientific">Thanatephorus cucumeris (strain AG1-IA)</name>
    <name type="common">Rice sheath blight fungus</name>
    <name type="synonym">Rhizoctonia solani</name>
    <dbReference type="NCBI Taxonomy" id="983506"/>
    <lineage>
        <taxon>Eukaryota</taxon>
        <taxon>Fungi</taxon>
        <taxon>Dikarya</taxon>
        <taxon>Basidiomycota</taxon>
        <taxon>Agaricomycotina</taxon>
        <taxon>Agaricomycetes</taxon>
        <taxon>Cantharellales</taxon>
        <taxon>Ceratobasidiaceae</taxon>
        <taxon>Rhizoctonia</taxon>
        <taxon>Rhizoctonia solani AG-1</taxon>
    </lineage>
</organism>
<evidence type="ECO:0000313" key="1">
    <source>
        <dbReference type="EMBL" id="ELU37221.1"/>
    </source>
</evidence>
<dbReference type="Proteomes" id="UP000011668">
    <property type="component" value="Unassembled WGS sequence"/>
</dbReference>
<name>L8WGA5_THACA</name>
<keyword evidence="2" id="KW-1185">Reference proteome</keyword>
<protein>
    <submittedName>
        <fullName evidence="1">Uncharacterized protein</fullName>
    </submittedName>
</protein>
<gene>
    <name evidence="1" type="ORF">AG1IA_08756</name>
</gene>
<reference evidence="1 2" key="1">
    <citation type="journal article" date="2013" name="Nat. Commun.">
        <title>The evolution and pathogenic mechanisms of the rice sheath blight pathogen.</title>
        <authorList>
            <person name="Zheng A."/>
            <person name="Lin R."/>
            <person name="Xu L."/>
            <person name="Qin P."/>
            <person name="Tang C."/>
            <person name="Ai P."/>
            <person name="Zhang D."/>
            <person name="Liu Y."/>
            <person name="Sun Z."/>
            <person name="Feng H."/>
            <person name="Wang Y."/>
            <person name="Chen Y."/>
            <person name="Liang X."/>
            <person name="Fu R."/>
            <person name="Li Q."/>
            <person name="Zhang J."/>
            <person name="Yu X."/>
            <person name="Xie Z."/>
            <person name="Ding L."/>
            <person name="Guan P."/>
            <person name="Tang J."/>
            <person name="Liang Y."/>
            <person name="Wang S."/>
            <person name="Deng Q."/>
            <person name="Li S."/>
            <person name="Zhu J."/>
            <person name="Wang L."/>
            <person name="Liu H."/>
            <person name="Li P."/>
        </authorList>
    </citation>
    <scope>NUCLEOTIDE SEQUENCE [LARGE SCALE GENOMIC DNA]</scope>
    <source>
        <strain evidence="2">AG-1 IA</strain>
    </source>
</reference>
<sequence>MWIRITCTLQPLVDYDSIRVQSSYVVVETANMNKCVYRGVRCGIKGVEF</sequence>
<proteinExistence type="predicted"/>
<dbReference type="EMBL" id="AFRT01002799">
    <property type="protein sequence ID" value="ELU37221.1"/>
    <property type="molecule type" value="Genomic_DNA"/>
</dbReference>